<dbReference type="FunFam" id="1.10.287.70:FF:000123">
    <property type="entry name" value="Potassium channel KAT3"/>
    <property type="match status" value="1"/>
</dbReference>
<sequence>MERKRYRSSEWDNDVKYLTQKEVLNIEQSSIPCWIFVPESTFIDYWNKFMTLILIYTAIVTPYRVSFIDIEDSTWVIVEYFFSALFFVDFLVNCCLGYYDREKNLVCEQRKILSNYFFGWMIPDLFACLPFNIIFESNKQYNSLVRVARIPRLYRLFKITKLLRIAKVMKNSSKILKHMNYILKISVAFERIFWFAFTYILIVHVVACMWVFVGKYDDTSINWIDIGNFQDIPNVNLYIVSLYWTITTFTTVGYGDIVAVNFSEKIFTVIVMTIGIIFYSYSISSLTNVLSNIDQRKAKLENQIQTLEDVSKEYNLNKIFYFQISRALEFVNNKSRHGIEEFVTDLPGTLVVAYEKILLGNAFFEKKSTDFVAWVAPRLKFCRHENMEVIFTEEDYATQMYFITQGSVDFVLIRDNIIYPYIEIVKNYYFGEVDLLFSEDKKHLHTTRAGEICEMLTLSKENFYLLLNIYEVEAIDICGKARERLDRTNEKLHEAENSLKNNIPVDKRKTYPKIGVYIEKDKIRRNTALTETNNADQSKCPNLFKKIIDSKLKIHEVHGKIIKKKVVSLEKETEELRKMLYRLQDLVAERYEGFRKKFPVFSQDTSSVDSPCKSMSEYY</sequence>
<dbReference type="PANTHER" id="PTHR47823:SF9">
    <property type="entry name" value="CHROMOSOME UNDETERMINED SCAFFOLD_10, WHOLE GENOME SHOTGUN SEQUENCE"/>
    <property type="match status" value="1"/>
</dbReference>
<keyword evidence="5" id="KW-0406">Ion transport</keyword>
<dbReference type="InterPro" id="IPR014710">
    <property type="entry name" value="RmlC-like_jellyroll"/>
</dbReference>
<dbReference type="AlphaFoldDB" id="A0A1R2BU24"/>
<evidence type="ECO:0000313" key="11">
    <source>
        <dbReference type="EMBL" id="OMJ80312.1"/>
    </source>
</evidence>
<feature type="coiled-coil region" evidence="8">
    <location>
        <begin position="283"/>
        <end position="317"/>
    </location>
</feature>
<dbReference type="GO" id="GO:0005249">
    <property type="term" value="F:voltage-gated potassium channel activity"/>
    <property type="evidence" value="ECO:0007669"/>
    <property type="project" value="InterPro"/>
</dbReference>
<reference evidence="11 12" key="1">
    <citation type="submission" date="2016-11" db="EMBL/GenBank/DDBJ databases">
        <title>The macronuclear genome of Stentor coeruleus: a giant cell with tiny introns.</title>
        <authorList>
            <person name="Slabodnick M."/>
            <person name="Ruby J.G."/>
            <person name="Reiff S.B."/>
            <person name="Swart E.C."/>
            <person name="Gosai S."/>
            <person name="Prabakaran S."/>
            <person name="Witkowska E."/>
            <person name="Larue G.E."/>
            <person name="Fisher S."/>
            <person name="Freeman R.M."/>
            <person name="Gunawardena J."/>
            <person name="Chu W."/>
            <person name="Stover N.A."/>
            <person name="Gregory B.D."/>
            <person name="Nowacki M."/>
            <person name="Derisi J."/>
            <person name="Roy S.W."/>
            <person name="Marshall W.F."/>
            <person name="Sood P."/>
        </authorList>
    </citation>
    <scope>NUCLEOTIDE SEQUENCE [LARGE SCALE GENOMIC DNA]</scope>
    <source>
        <strain evidence="11">WM001</strain>
    </source>
</reference>
<keyword evidence="8" id="KW-0175">Coiled coil</keyword>
<dbReference type="SUPFAM" id="SSF51206">
    <property type="entry name" value="cAMP-binding domain-like"/>
    <property type="match status" value="1"/>
</dbReference>
<keyword evidence="4 9" id="KW-1133">Transmembrane helix</keyword>
<feature type="domain" description="Cyclic nucleotide-binding" evidence="10">
    <location>
        <begin position="363"/>
        <end position="467"/>
    </location>
</feature>
<dbReference type="Pfam" id="PF00520">
    <property type="entry name" value="Ion_trans"/>
    <property type="match status" value="1"/>
</dbReference>
<dbReference type="PROSITE" id="PS50042">
    <property type="entry name" value="CNMP_BINDING_3"/>
    <property type="match status" value="1"/>
</dbReference>
<evidence type="ECO:0000256" key="3">
    <source>
        <dbReference type="ARBA" id="ARBA00022692"/>
    </source>
</evidence>
<keyword evidence="12" id="KW-1185">Reference proteome</keyword>
<keyword evidence="6 9" id="KW-0472">Membrane</keyword>
<dbReference type="Gene3D" id="2.60.120.10">
    <property type="entry name" value="Jelly Rolls"/>
    <property type="match status" value="1"/>
</dbReference>
<dbReference type="InterPro" id="IPR000595">
    <property type="entry name" value="cNMP-bd_dom"/>
</dbReference>
<dbReference type="CDD" id="cd00038">
    <property type="entry name" value="CAP_ED"/>
    <property type="match status" value="1"/>
</dbReference>
<feature type="transmembrane region" description="Helical" evidence="9">
    <location>
        <begin position="112"/>
        <end position="135"/>
    </location>
</feature>
<accession>A0A1R2BU24</accession>
<name>A0A1R2BU24_9CILI</name>
<evidence type="ECO:0000256" key="4">
    <source>
        <dbReference type="ARBA" id="ARBA00022989"/>
    </source>
</evidence>
<keyword evidence="3 9" id="KW-0812">Transmembrane</keyword>
<keyword evidence="7" id="KW-0407">Ion channel</keyword>
<dbReference type="GO" id="GO:0016020">
    <property type="term" value="C:membrane"/>
    <property type="evidence" value="ECO:0007669"/>
    <property type="project" value="UniProtKB-SubCell"/>
</dbReference>
<feature type="transmembrane region" description="Helical" evidence="9">
    <location>
        <begin position="266"/>
        <end position="290"/>
    </location>
</feature>
<evidence type="ECO:0000256" key="7">
    <source>
        <dbReference type="ARBA" id="ARBA00023303"/>
    </source>
</evidence>
<dbReference type="PANTHER" id="PTHR47823">
    <property type="entry name" value="ION_TRANS DOMAIN-CONTAINING PROTEIN"/>
    <property type="match status" value="1"/>
</dbReference>
<dbReference type="Pfam" id="PF00027">
    <property type="entry name" value="cNMP_binding"/>
    <property type="match status" value="1"/>
</dbReference>
<organism evidence="11 12">
    <name type="scientific">Stentor coeruleus</name>
    <dbReference type="NCBI Taxonomy" id="5963"/>
    <lineage>
        <taxon>Eukaryota</taxon>
        <taxon>Sar</taxon>
        <taxon>Alveolata</taxon>
        <taxon>Ciliophora</taxon>
        <taxon>Postciliodesmatophora</taxon>
        <taxon>Heterotrichea</taxon>
        <taxon>Heterotrichida</taxon>
        <taxon>Stentoridae</taxon>
        <taxon>Stentor</taxon>
    </lineage>
</organism>
<dbReference type="InterPro" id="IPR018490">
    <property type="entry name" value="cNMP-bd_dom_sf"/>
</dbReference>
<feature type="transmembrane region" description="Helical" evidence="9">
    <location>
        <begin position="192"/>
        <end position="214"/>
    </location>
</feature>
<dbReference type="InterPro" id="IPR003938">
    <property type="entry name" value="K_chnl_volt-dep_EAG/ELK/ERG"/>
</dbReference>
<proteinExistence type="predicted"/>
<protein>
    <recommendedName>
        <fullName evidence="10">Cyclic nucleotide-binding domain-containing protein</fullName>
    </recommendedName>
</protein>
<evidence type="ECO:0000256" key="8">
    <source>
        <dbReference type="SAM" id="Coils"/>
    </source>
</evidence>
<comment type="caution">
    <text evidence="11">The sequence shown here is derived from an EMBL/GenBank/DDBJ whole genome shotgun (WGS) entry which is preliminary data.</text>
</comment>
<evidence type="ECO:0000256" key="1">
    <source>
        <dbReference type="ARBA" id="ARBA00004141"/>
    </source>
</evidence>
<feature type="transmembrane region" description="Helical" evidence="9">
    <location>
        <begin position="235"/>
        <end position="254"/>
    </location>
</feature>
<comment type="subcellular location">
    <subcellularLocation>
        <location evidence="1">Membrane</location>
        <topology evidence="1">Multi-pass membrane protein</topology>
    </subcellularLocation>
</comment>
<feature type="transmembrane region" description="Helical" evidence="9">
    <location>
        <begin position="49"/>
        <end position="68"/>
    </location>
</feature>
<dbReference type="SUPFAM" id="SSF81324">
    <property type="entry name" value="Voltage-gated potassium channels"/>
    <property type="match status" value="1"/>
</dbReference>
<dbReference type="EMBL" id="MPUH01000429">
    <property type="protein sequence ID" value="OMJ80312.1"/>
    <property type="molecule type" value="Genomic_DNA"/>
</dbReference>
<evidence type="ECO:0000256" key="2">
    <source>
        <dbReference type="ARBA" id="ARBA00022448"/>
    </source>
</evidence>
<dbReference type="OrthoDB" id="298434at2759"/>
<evidence type="ECO:0000259" key="10">
    <source>
        <dbReference type="PROSITE" id="PS50042"/>
    </source>
</evidence>
<evidence type="ECO:0000256" key="9">
    <source>
        <dbReference type="SAM" id="Phobius"/>
    </source>
</evidence>
<dbReference type="InterPro" id="IPR005821">
    <property type="entry name" value="Ion_trans_dom"/>
</dbReference>
<feature type="transmembrane region" description="Helical" evidence="9">
    <location>
        <begin position="80"/>
        <end position="100"/>
    </location>
</feature>
<keyword evidence="2" id="KW-0813">Transport</keyword>
<dbReference type="PRINTS" id="PR01463">
    <property type="entry name" value="EAGCHANLFMLY"/>
</dbReference>
<dbReference type="Gene3D" id="1.10.287.70">
    <property type="match status" value="1"/>
</dbReference>
<evidence type="ECO:0000313" key="12">
    <source>
        <dbReference type="Proteomes" id="UP000187209"/>
    </source>
</evidence>
<evidence type="ECO:0000256" key="6">
    <source>
        <dbReference type="ARBA" id="ARBA00023136"/>
    </source>
</evidence>
<dbReference type="Proteomes" id="UP000187209">
    <property type="component" value="Unassembled WGS sequence"/>
</dbReference>
<evidence type="ECO:0000256" key="5">
    <source>
        <dbReference type="ARBA" id="ARBA00023065"/>
    </source>
</evidence>
<gene>
    <name evidence="11" type="ORF">SteCoe_19466</name>
</gene>